<evidence type="ECO:0000313" key="4">
    <source>
        <dbReference type="Proteomes" id="UP000030848"/>
    </source>
</evidence>
<name>A0A837D8N9_9PSEU</name>
<evidence type="ECO:0000259" key="2">
    <source>
        <dbReference type="PROSITE" id="PS01148"/>
    </source>
</evidence>
<feature type="domain" description="UPF0033" evidence="2">
    <location>
        <begin position="22"/>
        <end position="46"/>
    </location>
</feature>
<evidence type="ECO:0000256" key="1">
    <source>
        <dbReference type="ARBA" id="ARBA00008984"/>
    </source>
</evidence>
<protein>
    <recommendedName>
        <fullName evidence="2">UPF0033 domain-containing protein</fullName>
    </recommendedName>
</protein>
<proteinExistence type="inferred from homology"/>
<gene>
    <name evidence="3" type="ORF">MINT15_34200</name>
</gene>
<comment type="caution">
    <text evidence="3">The sequence shown here is derived from an EMBL/GenBank/DDBJ whole genome shotgun (WGS) entry which is preliminary data.</text>
</comment>
<dbReference type="PANTHER" id="PTHR33279">
    <property type="entry name" value="SULFUR CARRIER PROTEIN YEDF-RELATED"/>
    <property type="match status" value="1"/>
</dbReference>
<dbReference type="Proteomes" id="UP000030848">
    <property type="component" value="Unassembled WGS sequence"/>
</dbReference>
<dbReference type="InterPro" id="IPR001455">
    <property type="entry name" value="TusA-like"/>
</dbReference>
<dbReference type="AlphaFoldDB" id="A0A837D8N9"/>
<organism evidence="3 4">
    <name type="scientific">Saccharomonospora viridis</name>
    <dbReference type="NCBI Taxonomy" id="1852"/>
    <lineage>
        <taxon>Bacteria</taxon>
        <taxon>Bacillati</taxon>
        <taxon>Actinomycetota</taxon>
        <taxon>Actinomycetes</taxon>
        <taxon>Pseudonocardiales</taxon>
        <taxon>Pseudonocardiaceae</taxon>
        <taxon>Saccharomonospora</taxon>
    </lineage>
</organism>
<dbReference type="PANTHER" id="PTHR33279:SF6">
    <property type="entry name" value="SULFUR CARRIER PROTEIN YEDF-RELATED"/>
    <property type="match status" value="1"/>
</dbReference>
<dbReference type="PROSITE" id="PS01148">
    <property type="entry name" value="UPF0033"/>
    <property type="match status" value="1"/>
</dbReference>
<dbReference type="Gene3D" id="3.30.110.40">
    <property type="entry name" value="TusA-like domain"/>
    <property type="match status" value="1"/>
</dbReference>
<accession>A0A837D8N9</accession>
<evidence type="ECO:0000313" key="3">
    <source>
        <dbReference type="EMBL" id="KHF43218.1"/>
    </source>
</evidence>
<sequence length="91" mass="10253">MEGMAEAARERVSQSVEADYRLDIRGEVCPYPVIYSLEALASMEAGQVLEVVADCPQSFRNVPEEAVKHGYQLVREPERNGTDLRFLLRVP</sequence>
<dbReference type="Pfam" id="PF01206">
    <property type="entry name" value="TusA"/>
    <property type="match status" value="1"/>
</dbReference>
<reference evidence="3 4" key="1">
    <citation type="submission" date="2014-10" db="EMBL/GenBank/DDBJ databases">
        <title>Genome sequence of Micropolyspora internatus JCM3315.</title>
        <authorList>
            <person name="Shin S.-K."/>
            <person name="Yi H."/>
        </authorList>
    </citation>
    <scope>NUCLEOTIDE SEQUENCE [LARGE SCALE GENOMIC DNA]</scope>
    <source>
        <strain evidence="3 4">JCM 3315</strain>
    </source>
</reference>
<dbReference type="NCBIfam" id="NF008242">
    <property type="entry name" value="PRK11018.1"/>
    <property type="match status" value="1"/>
</dbReference>
<comment type="similarity">
    <text evidence="1">Belongs to the sulfur carrier protein TusA family.</text>
</comment>
<dbReference type="EMBL" id="JRZE01000006">
    <property type="protein sequence ID" value="KHF43218.1"/>
    <property type="molecule type" value="Genomic_DNA"/>
</dbReference>
<dbReference type="InterPro" id="IPR036868">
    <property type="entry name" value="TusA-like_sf"/>
</dbReference>
<dbReference type="SUPFAM" id="SSF64307">
    <property type="entry name" value="SirA-like"/>
    <property type="match status" value="1"/>
</dbReference>